<dbReference type="Gene3D" id="3.40.50.150">
    <property type="entry name" value="Vaccinia Virus protein VP39"/>
    <property type="match status" value="1"/>
</dbReference>
<comment type="caution">
    <text evidence="2">The sequence shown here is derived from an EMBL/GenBank/DDBJ whole genome shotgun (WGS) entry which is preliminary data.</text>
</comment>
<dbReference type="Proteomes" id="UP000030518">
    <property type="component" value="Unassembled WGS sequence"/>
</dbReference>
<dbReference type="RefSeq" id="WP_052116342.1">
    <property type="nucleotide sequence ID" value="NZ_JRKJ01000016.1"/>
</dbReference>
<proteinExistence type="predicted"/>
<dbReference type="eggNOG" id="COG0500">
    <property type="taxonomic scope" value="Bacteria"/>
</dbReference>
<evidence type="ECO:0000259" key="1">
    <source>
        <dbReference type="Pfam" id="PF08241"/>
    </source>
</evidence>
<dbReference type="STRING" id="1300345.LF41_383"/>
<keyword evidence="3" id="KW-1185">Reference proteome</keyword>
<gene>
    <name evidence="2" type="ORF">LF41_383</name>
</gene>
<evidence type="ECO:0000313" key="3">
    <source>
        <dbReference type="Proteomes" id="UP000030518"/>
    </source>
</evidence>
<name>A0A0A2X0T3_9GAMM</name>
<protein>
    <submittedName>
        <fullName evidence="2">Putative Glycosyl transferase</fullName>
    </submittedName>
</protein>
<organism evidence="2 3">
    <name type="scientific">Lysobacter dokdonensis DS-58</name>
    <dbReference type="NCBI Taxonomy" id="1300345"/>
    <lineage>
        <taxon>Bacteria</taxon>
        <taxon>Pseudomonadati</taxon>
        <taxon>Pseudomonadota</taxon>
        <taxon>Gammaproteobacteria</taxon>
        <taxon>Lysobacterales</taxon>
        <taxon>Lysobacteraceae</taxon>
        <taxon>Noviluteimonas</taxon>
    </lineage>
</organism>
<dbReference type="InterPro" id="IPR013216">
    <property type="entry name" value="Methyltransf_11"/>
</dbReference>
<accession>A0A0A2X0T3</accession>
<dbReference type="PATRIC" id="fig|1300345.3.peg.2057"/>
<evidence type="ECO:0000313" key="2">
    <source>
        <dbReference type="EMBL" id="KGQ18849.1"/>
    </source>
</evidence>
<dbReference type="CDD" id="cd02440">
    <property type="entry name" value="AdoMet_MTases"/>
    <property type="match status" value="1"/>
</dbReference>
<dbReference type="SUPFAM" id="SSF53335">
    <property type="entry name" value="S-adenosyl-L-methionine-dependent methyltransferases"/>
    <property type="match status" value="1"/>
</dbReference>
<keyword evidence="2" id="KW-0808">Transferase</keyword>
<dbReference type="Pfam" id="PF08241">
    <property type="entry name" value="Methyltransf_11"/>
    <property type="match status" value="1"/>
</dbReference>
<sequence length="225" mass="25550">MYDAHATSHNWLLKRAINALVRARLPAMRGVVLDLGCGVKPFGADIAAFADEYIGVDWINSLHTRAADVVADLNKPLPFADGSADHVVSFEVIEHLAEPDVMLTEAARVLRRGGQLTLSAPFQWWEHESPWDYQRFTRHGLRHRLGKAGFVDIEVAHTTGFWGVWFLKLNYQLHRLIRGPKLVRGIVRACLVPVWWLDQMAARVLDRVWTEPHETAGYFVTARKP</sequence>
<dbReference type="AlphaFoldDB" id="A0A0A2X0T3"/>
<dbReference type="GO" id="GO:0008757">
    <property type="term" value="F:S-adenosylmethionine-dependent methyltransferase activity"/>
    <property type="evidence" value="ECO:0007669"/>
    <property type="project" value="InterPro"/>
</dbReference>
<dbReference type="InterPro" id="IPR029063">
    <property type="entry name" value="SAM-dependent_MTases_sf"/>
</dbReference>
<feature type="domain" description="Methyltransferase type 11" evidence="1">
    <location>
        <begin position="33"/>
        <end position="116"/>
    </location>
</feature>
<dbReference type="EMBL" id="JRKJ01000016">
    <property type="protein sequence ID" value="KGQ18849.1"/>
    <property type="molecule type" value="Genomic_DNA"/>
</dbReference>
<reference evidence="2 3" key="1">
    <citation type="submission" date="2014-09" db="EMBL/GenBank/DDBJ databases">
        <title>Genome sequences of Lysobacter dokdonensis DS-58.</title>
        <authorList>
            <person name="Kim J.F."/>
            <person name="Kwak M.-J."/>
        </authorList>
    </citation>
    <scope>NUCLEOTIDE SEQUENCE [LARGE SCALE GENOMIC DNA]</scope>
    <source>
        <strain evidence="2 3">DS-58</strain>
    </source>
</reference>